<sequence>MQVMHERAAMQDRVDLPGELPPAWCVESKLRRGKIGGDHVDAAEVDCQTRLARLVLQDSAPGRGARTALQADHLVEPPA</sequence>
<keyword evidence="2" id="KW-1185">Reference proteome</keyword>
<comment type="caution">
    <text evidence="1">The sequence shown here is derived from an EMBL/GenBank/DDBJ whole genome shotgun (WGS) entry which is preliminary data.</text>
</comment>
<accession>A0ABX2BMV5</accession>
<name>A0ABX2BMV5_9BURK</name>
<gene>
    <name evidence="1" type="ORF">GNZ12_07240</name>
</gene>
<evidence type="ECO:0000313" key="1">
    <source>
        <dbReference type="EMBL" id="NPT41115.1"/>
    </source>
</evidence>
<dbReference type="Proteomes" id="UP000652198">
    <property type="component" value="Unassembled WGS sequence"/>
</dbReference>
<dbReference type="EMBL" id="WOEY01000027">
    <property type="protein sequence ID" value="NPT41115.1"/>
    <property type="molecule type" value="Genomic_DNA"/>
</dbReference>
<protein>
    <submittedName>
        <fullName evidence="1">Uncharacterized protein</fullName>
    </submittedName>
</protein>
<proteinExistence type="predicted"/>
<evidence type="ECO:0000313" key="2">
    <source>
        <dbReference type="Proteomes" id="UP000652198"/>
    </source>
</evidence>
<reference evidence="1 2" key="1">
    <citation type="submission" date="2019-11" db="EMBL/GenBank/DDBJ databases">
        <title>Metabolism of dissolved organic matter in forest soils.</title>
        <authorList>
            <person name="Cyle K.T."/>
            <person name="Wilhelm R.C."/>
            <person name="Martinez C.E."/>
        </authorList>
    </citation>
    <scope>NUCLEOTIDE SEQUENCE [LARGE SCALE GENOMIC DNA]</scope>
    <source>
        <strain evidence="1 2">1N</strain>
    </source>
</reference>
<organism evidence="1 2">
    <name type="scientific">Paraburkholderia solitsugae</name>
    <dbReference type="NCBI Taxonomy" id="2675748"/>
    <lineage>
        <taxon>Bacteria</taxon>
        <taxon>Pseudomonadati</taxon>
        <taxon>Pseudomonadota</taxon>
        <taxon>Betaproteobacteria</taxon>
        <taxon>Burkholderiales</taxon>
        <taxon>Burkholderiaceae</taxon>
        <taxon>Paraburkholderia</taxon>
    </lineage>
</organism>